<feature type="transmembrane region" description="Helical" evidence="1">
    <location>
        <begin position="15"/>
        <end position="37"/>
    </location>
</feature>
<dbReference type="RefSeq" id="WP_039804828.1">
    <property type="nucleotide sequence ID" value="NZ_CP010415.1"/>
</dbReference>
<organism evidence="2 3">
    <name type="scientific">Azotobacter chroococcum NCIMB 8003</name>
    <dbReference type="NCBI Taxonomy" id="1328314"/>
    <lineage>
        <taxon>Bacteria</taxon>
        <taxon>Pseudomonadati</taxon>
        <taxon>Pseudomonadota</taxon>
        <taxon>Gammaproteobacteria</taxon>
        <taxon>Pseudomonadales</taxon>
        <taxon>Pseudomonadaceae</taxon>
        <taxon>Azotobacter</taxon>
    </lineage>
</organism>
<dbReference type="AlphaFoldDB" id="A0A0C4WQS5"/>
<dbReference type="Pfam" id="PF05751">
    <property type="entry name" value="FixH"/>
    <property type="match status" value="1"/>
</dbReference>
<gene>
    <name evidence="2" type="primary">ccoH</name>
    <name evidence="2" type="ORF">Achr_24970</name>
</gene>
<name>A0A0C4WQS5_9GAMM</name>
<keyword evidence="3" id="KW-1185">Reference proteome</keyword>
<proteinExistence type="predicted"/>
<keyword evidence="1" id="KW-0812">Transmembrane</keyword>
<protein>
    <submittedName>
        <fullName evidence="2">Cytochrome c oxidase accessory protein CcoH</fullName>
    </submittedName>
</protein>
<reference evidence="2 3" key="1">
    <citation type="journal article" date="2015" name="PLoS ONE">
        <title>Azotobacter Genomes: The Genome of Azotobacter chroococcum NCIMB 8003 (ATCC 4412).</title>
        <authorList>
            <person name="Robson R.L."/>
            <person name="Jones R."/>
            <person name="Robson R.M."/>
            <person name="Schwartz A."/>
            <person name="Richardson T.H."/>
        </authorList>
    </citation>
    <scope>NUCLEOTIDE SEQUENCE [LARGE SCALE GENOMIC DNA]</scope>
    <source>
        <strain evidence="2 3">NCIMB 8003</strain>
    </source>
</reference>
<dbReference type="KEGG" id="acx:Achr_24970"/>
<keyword evidence="1" id="KW-1133">Transmembrane helix</keyword>
<evidence type="ECO:0000256" key="1">
    <source>
        <dbReference type="SAM" id="Phobius"/>
    </source>
</evidence>
<evidence type="ECO:0000313" key="3">
    <source>
        <dbReference type="Proteomes" id="UP000068210"/>
    </source>
</evidence>
<sequence>MHPTNSESSRWYKQFWAWFVIAILLSSVVLGTSLLVISIREADSLVVDNYYDAGKGINTSLEREHLARRLGIQARLVLHEEDGSAEIQLSGDSRPQQLVLNLISPTQVEKDRRIVLQPQTDDLYRGQMQDAVQGRRFVEILGQEGGKDWRLFEEENLEPGVALELGN</sequence>
<dbReference type="STRING" id="1328314.Achr_24970"/>
<dbReference type="InterPro" id="IPR008620">
    <property type="entry name" value="FixH"/>
</dbReference>
<evidence type="ECO:0000313" key="2">
    <source>
        <dbReference type="EMBL" id="AJE21930.1"/>
    </source>
</evidence>
<dbReference type="HOGENOM" id="CLU_100979_0_0_6"/>
<dbReference type="Proteomes" id="UP000068210">
    <property type="component" value="Chromosome"/>
</dbReference>
<dbReference type="EMBL" id="CP010415">
    <property type="protein sequence ID" value="AJE21930.1"/>
    <property type="molecule type" value="Genomic_DNA"/>
</dbReference>
<accession>A0A0C4WQS5</accession>
<keyword evidence="1" id="KW-0472">Membrane</keyword>